<reference evidence="3" key="1">
    <citation type="submission" date="2021-02" db="EMBL/GenBank/DDBJ databases">
        <authorList>
            <person name="Nowell W R."/>
        </authorList>
    </citation>
    <scope>NUCLEOTIDE SEQUENCE</scope>
</reference>
<sequence length="74" mass="8187">VKNTTSTKMVHNQLSLPRIPSTMSAKTNFDQISTEVPQGAKQSRNHKYKISIKTDSSNLMGSTPEVQLQLNGDK</sequence>
<accession>A0A8S2RNJ2</accession>
<dbReference type="AlphaFoldDB" id="A0A8S2RNJ2"/>
<feature type="non-terminal residue" evidence="3">
    <location>
        <position position="1"/>
    </location>
</feature>
<organism evidence="3 4">
    <name type="scientific">Rotaria magnacalcarata</name>
    <dbReference type="NCBI Taxonomy" id="392030"/>
    <lineage>
        <taxon>Eukaryota</taxon>
        <taxon>Metazoa</taxon>
        <taxon>Spiralia</taxon>
        <taxon>Gnathifera</taxon>
        <taxon>Rotifera</taxon>
        <taxon>Eurotatoria</taxon>
        <taxon>Bdelloidea</taxon>
        <taxon>Philodinida</taxon>
        <taxon>Philodinidae</taxon>
        <taxon>Rotaria</taxon>
    </lineage>
</organism>
<comment type="caution">
    <text evidence="3">The sequence shown here is derived from an EMBL/GenBank/DDBJ whole genome shotgun (WGS) entry which is preliminary data.</text>
</comment>
<evidence type="ECO:0000313" key="3">
    <source>
        <dbReference type="EMBL" id="CAF4171637.1"/>
    </source>
</evidence>
<dbReference type="Proteomes" id="UP000681720">
    <property type="component" value="Unassembled WGS sequence"/>
</dbReference>
<comment type="caution">
    <text evidence="1">Lacks conserved residue(s) required for the propagation of feature annotation.</text>
</comment>
<protein>
    <recommendedName>
        <fullName evidence="2">PLAT domain-containing protein</fullName>
    </recommendedName>
</protein>
<feature type="domain" description="PLAT" evidence="2">
    <location>
        <begin position="46"/>
        <end position="74"/>
    </location>
</feature>
<dbReference type="PROSITE" id="PS50095">
    <property type="entry name" value="PLAT"/>
    <property type="match status" value="1"/>
</dbReference>
<name>A0A8S2RNJ2_9BILA</name>
<dbReference type="InterPro" id="IPR001024">
    <property type="entry name" value="PLAT/LH2_dom"/>
</dbReference>
<feature type="non-terminal residue" evidence="3">
    <location>
        <position position="74"/>
    </location>
</feature>
<evidence type="ECO:0000313" key="4">
    <source>
        <dbReference type="Proteomes" id="UP000681720"/>
    </source>
</evidence>
<dbReference type="EMBL" id="CAJOBJ010013614">
    <property type="protein sequence ID" value="CAF4171637.1"/>
    <property type="molecule type" value="Genomic_DNA"/>
</dbReference>
<evidence type="ECO:0000259" key="2">
    <source>
        <dbReference type="PROSITE" id="PS50095"/>
    </source>
</evidence>
<gene>
    <name evidence="3" type="ORF">GIL414_LOCUS20388</name>
</gene>
<evidence type="ECO:0000256" key="1">
    <source>
        <dbReference type="PROSITE-ProRule" id="PRU00152"/>
    </source>
</evidence>
<proteinExistence type="predicted"/>